<evidence type="ECO:0000313" key="1">
    <source>
        <dbReference type="EMBL" id="GHO48489.1"/>
    </source>
</evidence>
<organism evidence="1 2">
    <name type="scientific">Ktedonospora formicarum</name>
    <dbReference type="NCBI Taxonomy" id="2778364"/>
    <lineage>
        <taxon>Bacteria</taxon>
        <taxon>Bacillati</taxon>
        <taxon>Chloroflexota</taxon>
        <taxon>Ktedonobacteria</taxon>
        <taxon>Ktedonobacterales</taxon>
        <taxon>Ktedonobacteraceae</taxon>
        <taxon>Ktedonospora</taxon>
    </lineage>
</organism>
<dbReference type="SUPFAM" id="SSF48452">
    <property type="entry name" value="TPR-like"/>
    <property type="match status" value="1"/>
</dbReference>
<dbReference type="RefSeq" id="WP_220197695.1">
    <property type="nucleotide sequence ID" value="NZ_BNJF01000004.1"/>
</dbReference>
<dbReference type="EMBL" id="BNJF01000004">
    <property type="protein sequence ID" value="GHO48489.1"/>
    <property type="molecule type" value="Genomic_DNA"/>
</dbReference>
<dbReference type="AlphaFoldDB" id="A0A8J3IBT5"/>
<dbReference type="InterPro" id="IPR011990">
    <property type="entry name" value="TPR-like_helical_dom_sf"/>
</dbReference>
<evidence type="ECO:0008006" key="3">
    <source>
        <dbReference type="Google" id="ProtNLM"/>
    </source>
</evidence>
<comment type="caution">
    <text evidence="1">The sequence shown here is derived from an EMBL/GenBank/DDBJ whole genome shotgun (WGS) entry which is preliminary data.</text>
</comment>
<accession>A0A8J3IBT5</accession>
<name>A0A8J3IBT5_9CHLR</name>
<sequence>MQDTTHLGYVLVSIFPLSPDHPLQEVLVALSASGQVNHTALHTLLQHAHEPMVSPSTEATRHLTRGAAYALLGEETLARHELLPLLHHASDLMQTLATLLLGLLEMVQEQYLLASEHLGTVLQAYQRDATLQAHIAYPVLVWVMVSTLISLSRWQEAHVLLTEALEVLSLEMESTSTYRPTLAELYAQRGVVLTTMGCQHRGLLALHQAIAIDPANNRLYKVRGLLYMKLGSWGAAFDDLWRVLCHDSQDEECADALVNVLERLQASAPHQQ</sequence>
<protein>
    <recommendedName>
        <fullName evidence="3">Tetratricopeptide repeat protein</fullName>
    </recommendedName>
</protein>
<proteinExistence type="predicted"/>
<gene>
    <name evidence="1" type="ORF">KSX_66520</name>
</gene>
<keyword evidence="2" id="KW-1185">Reference proteome</keyword>
<dbReference type="Proteomes" id="UP000612362">
    <property type="component" value="Unassembled WGS sequence"/>
</dbReference>
<reference evidence="1" key="1">
    <citation type="submission" date="2020-10" db="EMBL/GenBank/DDBJ databases">
        <title>Taxonomic study of unclassified bacteria belonging to the class Ktedonobacteria.</title>
        <authorList>
            <person name="Yabe S."/>
            <person name="Wang C.M."/>
            <person name="Zheng Y."/>
            <person name="Sakai Y."/>
            <person name="Cavaletti L."/>
            <person name="Monciardini P."/>
            <person name="Donadio S."/>
        </authorList>
    </citation>
    <scope>NUCLEOTIDE SEQUENCE</scope>
    <source>
        <strain evidence="1">SOSP1-1</strain>
    </source>
</reference>
<dbReference type="Gene3D" id="1.25.40.10">
    <property type="entry name" value="Tetratricopeptide repeat domain"/>
    <property type="match status" value="1"/>
</dbReference>
<evidence type="ECO:0000313" key="2">
    <source>
        <dbReference type="Proteomes" id="UP000612362"/>
    </source>
</evidence>